<accession>A0A251TAJ5</accession>
<dbReference type="AlphaFoldDB" id="A0A251TAJ5"/>
<dbReference type="Proteomes" id="UP000215914">
    <property type="component" value="Chromosome 11"/>
</dbReference>
<sequence length="64" mass="7428">MGHTCKFDTNANTTLSIKMCHIHGPERDIYVRGSTQTCLDYTQTHELRVRLLSSCRVIHSQFLY</sequence>
<gene>
    <name evidence="1" type="ORF">HannXRQ_Chr11g0338421</name>
</gene>
<evidence type="ECO:0000313" key="2">
    <source>
        <dbReference type="Proteomes" id="UP000215914"/>
    </source>
</evidence>
<dbReference type="EMBL" id="CM007900">
    <property type="protein sequence ID" value="OTG08145.1"/>
    <property type="molecule type" value="Genomic_DNA"/>
</dbReference>
<protein>
    <submittedName>
        <fullName evidence="1">Uncharacterized protein</fullName>
    </submittedName>
</protein>
<organism evidence="1 2">
    <name type="scientific">Helianthus annuus</name>
    <name type="common">Common sunflower</name>
    <dbReference type="NCBI Taxonomy" id="4232"/>
    <lineage>
        <taxon>Eukaryota</taxon>
        <taxon>Viridiplantae</taxon>
        <taxon>Streptophyta</taxon>
        <taxon>Embryophyta</taxon>
        <taxon>Tracheophyta</taxon>
        <taxon>Spermatophyta</taxon>
        <taxon>Magnoliopsida</taxon>
        <taxon>eudicotyledons</taxon>
        <taxon>Gunneridae</taxon>
        <taxon>Pentapetalae</taxon>
        <taxon>asterids</taxon>
        <taxon>campanulids</taxon>
        <taxon>Asterales</taxon>
        <taxon>Asteraceae</taxon>
        <taxon>Asteroideae</taxon>
        <taxon>Heliantheae alliance</taxon>
        <taxon>Heliantheae</taxon>
        <taxon>Helianthus</taxon>
    </lineage>
</organism>
<name>A0A251TAJ5_HELAN</name>
<dbReference type="InParanoid" id="A0A251TAJ5"/>
<keyword evidence="2" id="KW-1185">Reference proteome</keyword>
<evidence type="ECO:0000313" key="1">
    <source>
        <dbReference type="EMBL" id="OTG08145.1"/>
    </source>
</evidence>
<reference evidence="2" key="1">
    <citation type="journal article" date="2017" name="Nature">
        <title>The sunflower genome provides insights into oil metabolism, flowering and Asterid evolution.</title>
        <authorList>
            <person name="Badouin H."/>
            <person name="Gouzy J."/>
            <person name="Grassa C.J."/>
            <person name="Murat F."/>
            <person name="Staton S.E."/>
            <person name="Cottret L."/>
            <person name="Lelandais-Briere C."/>
            <person name="Owens G.L."/>
            <person name="Carrere S."/>
            <person name="Mayjonade B."/>
            <person name="Legrand L."/>
            <person name="Gill N."/>
            <person name="Kane N.C."/>
            <person name="Bowers J.E."/>
            <person name="Hubner S."/>
            <person name="Bellec A."/>
            <person name="Berard A."/>
            <person name="Berges H."/>
            <person name="Blanchet N."/>
            <person name="Boniface M.C."/>
            <person name="Brunel D."/>
            <person name="Catrice O."/>
            <person name="Chaidir N."/>
            <person name="Claudel C."/>
            <person name="Donnadieu C."/>
            <person name="Faraut T."/>
            <person name="Fievet G."/>
            <person name="Helmstetter N."/>
            <person name="King M."/>
            <person name="Knapp S.J."/>
            <person name="Lai Z."/>
            <person name="Le Paslier M.C."/>
            <person name="Lippi Y."/>
            <person name="Lorenzon L."/>
            <person name="Mandel J.R."/>
            <person name="Marage G."/>
            <person name="Marchand G."/>
            <person name="Marquand E."/>
            <person name="Bret-Mestries E."/>
            <person name="Morien E."/>
            <person name="Nambeesan S."/>
            <person name="Nguyen T."/>
            <person name="Pegot-Espagnet P."/>
            <person name="Pouilly N."/>
            <person name="Raftis F."/>
            <person name="Sallet E."/>
            <person name="Schiex T."/>
            <person name="Thomas J."/>
            <person name="Vandecasteele C."/>
            <person name="Vares D."/>
            <person name="Vear F."/>
            <person name="Vautrin S."/>
            <person name="Crespi M."/>
            <person name="Mangin B."/>
            <person name="Burke J.M."/>
            <person name="Salse J."/>
            <person name="Munos S."/>
            <person name="Vincourt P."/>
            <person name="Rieseberg L.H."/>
            <person name="Langlade N.B."/>
        </authorList>
    </citation>
    <scope>NUCLEOTIDE SEQUENCE [LARGE SCALE GENOMIC DNA]</scope>
    <source>
        <strain evidence="2">cv. SF193</strain>
    </source>
</reference>
<proteinExistence type="predicted"/>